<accession>A0A8H4QWQ6</accession>
<dbReference type="InterPro" id="IPR006132">
    <property type="entry name" value="Asp/Orn_carbamoyltranf_P-bd"/>
</dbReference>
<evidence type="ECO:0000256" key="4">
    <source>
        <dbReference type="RuleBase" id="RU003634"/>
    </source>
</evidence>
<dbReference type="PANTHER" id="PTHR45753:SF3">
    <property type="entry name" value="ORNITHINE TRANSCARBAMYLASE, MITOCHONDRIAL"/>
    <property type="match status" value="1"/>
</dbReference>
<dbReference type="PANTHER" id="PTHR45753">
    <property type="entry name" value="ORNITHINE CARBAMOYLTRANSFERASE, MITOCHONDRIAL"/>
    <property type="match status" value="1"/>
</dbReference>
<protein>
    <recommendedName>
        <fullName evidence="2">ornithine carbamoyltransferase</fullName>
        <ecNumber evidence="2">2.1.3.3</ecNumber>
    </recommendedName>
</protein>
<dbReference type="SUPFAM" id="SSF53671">
    <property type="entry name" value="Aspartate/ornithine carbamoyltransferase"/>
    <property type="match status" value="1"/>
</dbReference>
<keyword evidence="3 4" id="KW-0808">Transferase</keyword>
<dbReference type="InterPro" id="IPR036901">
    <property type="entry name" value="Asp/Orn_carbamoylTrfase_sf"/>
</dbReference>
<evidence type="ECO:0000313" key="8">
    <source>
        <dbReference type="Proteomes" id="UP000521872"/>
    </source>
</evidence>
<organism evidence="7 8">
    <name type="scientific">Agrocybe pediades</name>
    <dbReference type="NCBI Taxonomy" id="84607"/>
    <lineage>
        <taxon>Eukaryota</taxon>
        <taxon>Fungi</taxon>
        <taxon>Dikarya</taxon>
        <taxon>Basidiomycota</taxon>
        <taxon>Agaricomycotina</taxon>
        <taxon>Agaricomycetes</taxon>
        <taxon>Agaricomycetidae</taxon>
        <taxon>Agaricales</taxon>
        <taxon>Agaricineae</taxon>
        <taxon>Strophariaceae</taxon>
        <taxon>Agrocybe</taxon>
    </lineage>
</organism>
<proteinExistence type="inferred from homology"/>
<dbReference type="Proteomes" id="UP000521872">
    <property type="component" value="Unassembled WGS sequence"/>
</dbReference>
<dbReference type="GO" id="GO:0016597">
    <property type="term" value="F:amino acid binding"/>
    <property type="evidence" value="ECO:0007669"/>
    <property type="project" value="InterPro"/>
</dbReference>
<feature type="domain" description="Aspartate/ornithine carbamoyltransferase carbamoyl-P binding" evidence="6">
    <location>
        <begin position="8"/>
        <end position="155"/>
    </location>
</feature>
<dbReference type="PRINTS" id="PR00100">
    <property type="entry name" value="AOTCASE"/>
</dbReference>
<reference evidence="7 8" key="1">
    <citation type="submission" date="2019-12" db="EMBL/GenBank/DDBJ databases">
        <authorList>
            <person name="Floudas D."/>
            <person name="Bentzer J."/>
            <person name="Ahren D."/>
            <person name="Johansson T."/>
            <person name="Persson P."/>
            <person name="Tunlid A."/>
        </authorList>
    </citation>
    <scope>NUCLEOTIDE SEQUENCE [LARGE SCALE GENOMIC DNA]</scope>
    <source>
        <strain evidence="7 8">CBS 102.39</strain>
    </source>
</reference>
<evidence type="ECO:0000256" key="1">
    <source>
        <dbReference type="ARBA" id="ARBA00007805"/>
    </source>
</evidence>
<dbReference type="PRINTS" id="PR00102">
    <property type="entry name" value="OTCASE"/>
</dbReference>
<comment type="similarity">
    <text evidence="1">Belongs to the aspartate/ornithine carbamoyltransferase superfamily. OTCase family.</text>
</comment>
<dbReference type="Gene3D" id="3.40.50.1370">
    <property type="entry name" value="Aspartate/ornithine carbamoyltransferase"/>
    <property type="match status" value="2"/>
</dbReference>
<dbReference type="InterPro" id="IPR006131">
    <property type="entry name" value="Asp_carbamoyltransf_Asp/Orn-bd"/>
</dbReference>
<evidence type="ECO:0000259" key="5">
    <source>
        <dbReference type="Pfam" id="PF00185"/>
    </source>
</evidence>
<name>A0A8H4QWQ6_9AGAR</name>
<evidence type="ECO:0000313" key="7">
    <source>
        <dbReference type="EMBL" id="KAF4618827.1"/>
    </source>
</evidence>
<dbReference type="InterPro" id="IPR002292">
    <property type="entry name" value="Orn/put_carbamltrans"/>
</dbReference>
<evidence type="ECO:0000256" key="2">
    <source>
        <dbReference type="ARBA" id="ARBA00013007"/>
    </source>
</evidence>
<dbReference type="AlphaFoldDB" id="A0A8H4QWQ6"/>
<dbReference type="Pfam" id="PF02729">
    <property type="entry name" value="OTCace_N"/>
    <property type="match status" value="1"/>
</dbReference>
<dbReference type="FunFam" id="3.40.50.1370:FF:000008">
    <property type="entry name" value="Ornithine carbamoyltransferase"/>
    <property type="match status" value="1"/>
</dbReference>
<evidence type="ECO:0000256" key="3">
    <source>
        <dbReference type="ARBA" id="ARBA00022679"/>
    </source>
</evidence>
<sequence>MPPSPPLRHLMTLADLPVGQINRIVEHAFKLKQLSKAWRLPPSSKINGPSHGTLHLPSNSLFGKTIALIFSQRSTRTRVAAETSVALLGGHSMFLGREDIQMGVNESIRDTAKIVSGMCQGLFDLARYSDVPVINALSPLWHPTQVLADIMTLRENASSFGSPHDAPSSATEVQLSQLPELPPLTIAYVGDSANVLHDMLVSYPRMGHKFRVASPKQHRAPSEVWERVKQLGCDGNIVWVEDPKEAVEGANVVATDTWISMGQESEKEARLRAFEGYQVTEALCKNAHPEWKFLHCLPRKPQEVDDEVMYGPRSLVFQEGENRKWTTMAIFDILYGEWSLETF</sequence>
<dbReference type="InterPro" id="IPR006130">
    <property type="entry name" value="Asp/Orn_carbamoylTrfase"/>
</dbReference>
<dbReference type="Pfam" id="PF00185">
    <property type="entry name" value="OTCace"/>
    <property type="match status" value="1"/>
</dbReference>
<dbReference type="EMBL" id="JAACJL010000017">
    <property type="protein sequence ID" value="KAF4618827.1"/>
    <property type="molecule type" value="Genomic_DNA"/>
</dbReference>
<gene>
    <name evidence="7" type="ORF">D9613_010049</name>
</gene>
<dbReference type="GO" id="GO:0042450">
    <property type="term" value="P:L-arginine biosynthetic process via ornithine"/>
    <property type="evidence" value="ECO:0007669"/>
    <property type="project" value="TreeGrafter"/>
</dbReference>
<dbReference type="GO" id="GO:0005739">
    <property type="term" value="C:mitochondrion"/>
    <property type="evidence" value="ECO:0007669"/>
    <property type="project" value="TreeGrafter"/>
</dbReference>
<dbReference type="GO" id="GO:0004585">
    <property type="term" value="F:ornithine carbamoyltransferase activity"/>
    <property type="evidence" value="ECO:0007669"/>
    <property type="project" value="UniProtKB-EC"/>
</dbReference>
<dbReference type="GO" id="GO:0019240">
    <property type="term" value="P:citrulline biosynthetic process"/>
    <property type="evidence" value="ECO:0007669"/>
    <property type="project" value="TreeGrafter"/>
</dbReference>
<feature type="domain" description="Aspartate/ornithine carbamoyltransferase Asp/Orn-binding" evidence="5">
    <location>
        <begin position="184"/>
        <end position="333"/>
    </location>
</feature>
<evidence type="ECO:0000259" key="6">
    <source>
        <dbReference type="Pfam" id="PF02729"/>
    </source>
</evidence>
<comment type="caution">
    <text evidence="7">The sequence shown here is derived from an EMBL/GenBank/DDBJ whole genome shotgun (WGS) entry which is preliminary data.</text>
</comment>
<dbReference type="EC" id="2.1.3.3" evidence="2"/>
<keyword evidence="8" id="KW-1185">Reference proteome</keyword>